<gene>
    <name evidence="3" type="ORF">MEUPH1_LOCUS25829</name>
</gene>
<feature type="region of interest" description="Disordered" evidence="1">
    <location>
        <begin position="46"/>
        <end position="70"/>
    </location>
</feature>
<reference evidence="3 4" key="1">
    <citation type="submission" date="2023-01" db="EMBL/GenBank/DDBJ databases">
        <authorList>
            <person name="Whitehead M."/>
        </authorList>
    </citation>
    <scope>NUCLEOTIDE SEQUENCE [LARGE SCALE GENOMIC DNA]</scope>
</reference>
<feature type="region of interest" description="Disordered" evidence="1">
    <location>
        <begin position="95"/>
        <end position="114"/>
    </location>
</feature>
<dbReference type="EMBL" id="CARXXK010001016">
    <property type="protein sequence ID" value="CAI6371883.1"/>
    <property type="molecule type" value="Genomic_DNA"/>
</dbReference>
<dbReference type="Pfam" id="PF13837">
    <property type="entry name" value="Myb_DNA-bind_4"/>
    <property type="match status" value="1"/>
</dbReference>
<dbReference type="InterPro" id="IPR044822">
    <property type="entry name" value="Myb_DNA-bind_4"/>
</dbReference>
<name>A0AAV0XVU6_9HEMI</name>
<feature type="domain" description="Myb/SANT-like DNA-binding" evidence="2">
    <location>
        <begin position="209"/>
        <end position="297"/>
    </location>
</feature>
<organism evidence="3 4">
    <name type="scientific">Macrosiphum euphorbiae</name>
    <name type="common">potato aphid</name>
    <dbReference type="NCBI Taxonomy" id="13131"/>
    <lineage>
        <taxon>Eukaryota</taxon>
        <taxon>Metazoa</taxon>
        <taxon>Ecdysozoa</taxon>
        <taxon>Arthropoda</taxon>
        <taxon>Hexapoda</taxon>
        <taxon>Insecta</taxon>
        <taxon>Pterygota</taxon>
        <taxon>Neoptera</taxon>
        <taxon>Paraneoptera</taxon>
        <taxon>Hemiptera</taxon>
        <taxon>Sternorrhyncha</taxon>
        <taxon>Aphidomorpha</taxon>
        <taxon>Aphidoidea</taxon>
        <taxon>Aphididae</taxon>
        <taxon>Macrosiphini</taxon>
        <taxon>Macrosiphum</taxon>
    </lineage>
</organism>
<evidence type="ECO:0000256" key="1">
    <source>
        <dbReference type="SAM" id="MobiDB-lite"/>
    </source>
</evidence>
<proteinExistence type="predicted"/>
<sequence>MFPQVTVEKCPICNSYVILTKMSEHLKNHSQDHELAVPQKLKKYKPSTSFGNLSTETSQDQELVPQQLKHSKAKRTTLFSNLSAETSQDYELVPRPQQLKKYKPNPLFDSLSDETSQDYELVPRPQQLKKYKPNPLFDSLSDETSQDHELAVPQKLKKYKPTTSFGNLSTETSQDQELLPQQLEHSKAKPTTLFNNLSDETSTNEKRVKNWTKSETLFLIEAYENNILIFESNSKKNRLGWIQVSKDLKKKQIEYTEDQCQGKFKYLLLCYKKKLDNRHETGSAVYEFEFFNELDELFGRKPNIRPKHLASSSRIYNGIKENCGIFDEDNVSSPKHVSNITPPELKKQKKNTSVHEASIQKRHDEKMAMSQLALDTYKTYMDKLLEKL</sequence>
<evidence type="ECO:0000313" key="4">
    <source>
        <dbReference type="Proteomes" id="UP001160148"/>
    </source>
</evidence>
<protein>
    <recommendedName>
        <fullName evidence="2">Myb/SANT-like DNA-binding domain-containing protein</fullName>
    </recommendedName>
</protein>
<dbReference type="PANTHER" id="PTHR47595:SF1">
    <property type="entry name" value="MYB_SANT-LIKE DNA-BINDING DOMAIN-CONTAINING PROTEIN"/>
    <property type="match status" value="1"/>
</dbReference>
<dbReference type="PANTHER" id="PTHR47595">
    <property type="entry name" value="HEAT SHOCK 70 KDA PROTEIN 14"/>
    <property type="match status" value="1"/>
</dbReference>
<evidence type="ECO:0000313" key="3">
    <source>
        <dbReference type="EMBL" id="CAI6371883.1"/>
    </source>
</evidence>
<dbReference type="AlphaFoldDB" id="A0AAV0XVU6"/>
<evidence type="ECO:0000259" key="2">
    <source>
        <dbReference type="Pfam" id="PF13837"/>
    </source>
</evidence>
<dbReference type="Gene3D" id="1.10.10.60">
    <property type="entry name" value="Homeodomain-like"/>
    <property type="match status" value="1"/>
</dbReference>
<feature type="compositionally biased region" description="Polar residues" evidence="1">
    <location>
        <begin position="46"/>
        <end position="61"/>
    </location>
</feature>
<accession>A0AAV0XVU6</accession>
<comment type="caution">
    <text evidence="3">The sequence shown here is derived from an EMBL/GenBank/DDBJ whole genome shotgun (WGS) entry which is preliminary data.</text>
</comment>
<dbReference type="Proteomes" id="UP001160148">
    <property type="component" value="Unassembled WGS sequence"/>
</dbReference>
<feature type="region of interest" description="Disordered" evidence="1">
    <location>
        <begin position="334"/>
        <end position="362"/>
    </location>
</feature>
<keyword evidence="4" id="KW-1185">Reference proteome</keyword>